<comment type="subcellular location">
    <subcellularLocation>
        <location evidence="1">Cell membrane</location>
        <topology evidence="1">Multi-pass membrane protein</topology>
    </subcellularLocation>
</comment>
<feature type="transmembrane region" description="Helical" evidence="6">
    <location>
        <begin position="62"/>
        <end position="83"/>
    </location>
</feature>
<protein>
    <recommendedName>
        <fullName evidence="8">Ribose import permease protein RbsC</fullName>
    </recommendedName>
</protein>
<evidence type="ECO:0000256" key="1">
    <source>
        <dbReference type="ARBA" id="ARBA00004651"/>
    </source>
</evidence>
<evidence type="ECO:0000256" key="6">
    <source>
        <dbReference type="SAM" id="Phobius"/>
    </source>
</evidence>
<dbReference type="CDD" id="cd06574">
    <property type="entry name" value="TM_PBP1_branched-chain-AA_like"/>
    <property type="match status" value="1"/>
</dbReference>
<feature type="transmembrane region" description="Helical" evidence="6">
    <location>
        <begin position="15"/>
        <end position="32"/>
    </location>
</feature>
<comment type="caution">
    <text evidence="7">The sequence shown here is derived from an EMBL/GenBank/DDBJ whole genome shotgun (WGS) entry which is preliminary data.</text>
</comment>
<accession>A0A645ETP8</accession>
<reference evidence="7" key="1">
    <citation type="submission" date="2019-08" db="EMBL/GenBank/DDBJ databases">
        <authorList>
            <person name="Kucharzyk K."/>
            <person name="Murdoch R.W."/>
            <person name="Higgins S."/>
            <person name="Loffler F."/>
        </authorList>
    </citation>
    <scope>NUCLEOTIDE SEQUENCE</scope>
</reference>
<feature type="transmembrane region" description="Helical" evidence="6">
    <location>
        <begin position="195"/>
        <end position="215"/>
    </location>
</feature>
<dbReference type="GO" id="GO:0005886">
    <property type="term" value="C:plasma membrane"/>
    <property type="evidence" value="ECO:0007669"/>
    <property type="project" value="UniProtKB-SubCell"/>
</dbReference>
<keyword evidence="5 6" id="KW-0472">Membrane</keyword>
<sequence>MNIIINVFKVIMEEGLMYSVLALGVYITYSILDFPDLSVDGTMPFGAVLSAVLIMKGCNPTVALLVSFLGGALAGCVTGLLHVKLKIRPLLCGILVMTALISVNLVLMMAGTGGLSVASFFRADTIFNSSVATLIPEMIAGYKFRVVIIGLILAIVVKLLLDGYLKTKSGLLLRATGSNEQYVKMLARDPGNSKILGLAIGNGLAALSGSIIAQSKGSADLQMGTGMVVLGLASVIIGLSVFNKVKFMKPTTKVILGSLIYKACLSIALTLGLPTEYLKLLMAVLFTVALVASGTFKRGRSHGYAKA</sequence>
<gene>
    <name evidence="7" type="ORF">SDC9_151128</name>
</gene>
<keyword evidence="4 6" id="KW-1133">Transmembrane helix</keyword>
<evidence type="ECO:0000256" key="3">
    <source>
        <dbReference type="ARBA" id="ARBA00022692"/>
    </source>
</evidence>
<dbReference type="PANTHER" id="PTHR32196">
    <property type="entry name" value="ABC TRANSPORTER PERMEASE PROTEIN YPHD-RELATED-RELATED"/>
    <property type="match status" value="1"/>
</dbReference>
<evidence type="ECO:0000256" key="5">
    <source>
        <dbReference type="ARBA" id="ARBA00023136"/>
    </source>
</evidence>
<feature type="transmembrane region" description="Helical" evidence="6">
    <location>
        <begin position="90"/>
        <end position="121"/>
    </location>
</feature>
<evidence type="ECO:0000256" key="2">
    <source>
        <dbReference type="ARBA" id="ARBA00022475"/>
    </source>
</evidence>
<dbReference type="AlphaFoldDB" id="A0A645ETP8"/>
<feature type="transmembrane region" description="Helical" evidence="6">
    <location>
        <begin position="221"/>
        <end position="242"/>
    </location>
</feature>
<evidence type="ECO:0000313" key="7">
    <source>
        <dbReference type="EMBL" id="MPN03893.1"/>
    </source>
</evidence>
<keyword evidence="2" id="KW-1003">Cell membrane</keyword>
<dbReference type="PANTHER" id="PTHR32196:SF69">
    <property type="entry name" value="BRANCHED-CHAIN AMINO ACID TRANSPORT SYSTEM, PERMEASE PROTEIN"/>
    <property type="match status" value="1"/>
</dbReference>
<dbReference type="InterPro" id="IPR001851">
    <property type="entry name" value="ABC_transp_permease"/>
</dbReference>
<organism evidence="7">
    <name type="scientific">bioreactor metagenome</name>
    <dbReference type="NCBI Taxonomy" id="1076179"/>
    <lineage>
        <taxon>unclassified sequences</taxon>
        <taxon>metagenomes</taxon>
        <taxon>ecological metagenomes</taxon>
    </lineage>
</organism>
<dbReference type="EMBL" id="VSSQ01049811">
    <property type="protein sequence ID" value="MPN03893.1"/>
    <property type="molecule type" value="Genomic_DNA"/>
</dbReference>
<evidence type="ECO:0000256" key="4">
    <source>
        <dbReference type="ARBA" id="ARBA00022989"/>
    </source>
</evidence>
<feature type="transmembrane region" description="Helical" evidence="6">
    <location>
        <begin position="141"/>
        <end position="161"/>
    </location>
</feature>
<feature type="transmembrane region" description="Helical" evidence="6">
    <location>
        <begin position="277"/>
        <end position="296"/>
    </location>
</feature>
<keyword evidence="3 6" id="KW-0812">Transmembrane</keyword>
<evidence type="ECO:0008006" key="8">
    <source>
        <dbReference type="Google" id="ProtNLM"/>
    </source>
</evidence>
<feature type="transmembrane region" description="Helical" evidence="6">
    <location>
        <begin position="254"/>
        <end position="271"/>
    </location>
</feature>
<name>A0A645ETP8_9ZZZZ</name>
<dbReference type="Pfam" id="PF02653">
    <property type="entry name" value="BPD_transp_2"/>
    <property type="match status" value="1"/>
</dbReference>
<proteinExistence type="predicted"/>
<dbReference type="GO" id="GO:0022857">
    <property type="term" value="F:transmembrane transporter activity"/>
    <property type="evidence" value="ECO:0007669"/>
    <property type="project" value="InterPro"/>
</dbReference>